<protein>
    <recommendedName>
        <fullName evidence="2">RGS domain-containing protein</fullName>
    </recommendedName>
</protein>
<dbReference type="InterPro" id="IPR044926">
    <property type="entry name" value="RGS_subdomain_2"/>
</dbReference>
<name>A0A0K8TMX7_TABBR</name>
<dbReference type="AlphaFoldDB" id="A0A0K8TMX7"/>
<evidence type="ECO:0000259" key="2">
    <source>
        <dbReference type="PROSITE" id="PS50132"/>
    </source>
</evidence>
<feature type="non-terminal residue" evidence="3">
    <location>
        <position position="1"/>
    </location>
</feature>
<reference evidence="3" key="1">
    <citation type="journal article" date="2015" name="Insect Biochem. Mol. Biol.">
        <title>An insight into the sialome of the horse fly, Tabanus bromius.</title>
        <authorList>
            <person name="Ribeiro J.M."/>
            <person name="Kazimirova M."/>
            <person name="Takac P."/>
            <person name="Andersen J.F."/>
            <person name="Francischetti I.M."/>
        </authorList>
    </citation>
    <scope>NUCLEOTIDE SEQUENCE</scope>
</reference>
<feature type="region of interest" description="Disordered" evidence="1">
    <location>
        <begin position="184"/>
        <end position="208"/>
    </location>
</feature>
<sequence>PESRSRLSKNLQEIISDKNCLIYFVQYLEMKKNLPLIKFCLDAENFKTAAELCFSSNLLSKTFETKPQNQVDCFTSIGDHKSFDDRRSIISDDLAISMNSTCGGIMHRSASSDAYDSLSFTSFDMFDRVSLSSYSENNLRDLSLRIDEKSDSSSNKLVPELKTLCDVSMRRSLTDDEKSRIFEETSKKNAVDGKNAKTNSNSDSKREKARSSIAADAIRIYKKYLSSHSQFYIDIPATILSSISLSLCTQGDDHEMIPIPSNCFEEARAYVLSRLEKEYLNEFLESSFYCKYCVEILTGGGLKLADILYSEAALFYFMEYLEQEKKRDYLEFWMAAINYKKHYEKVMKTNMNSFDPKEAQNDAMILYDKYFSLQATCPLQISDSVRSHVEESICTECDTVVQCFDLPIKIIESFLDTKYFSSFISSQLFVNYLNEIRSKIKDNNTIPKRSSVQMRRHRKTFSDCTSNSTQGIRNSCISQHNTLLAMETSARHRSSKSTTDMQIDSRQLTNPDLLWHRHSTGGLTFGRVNSLGRYERDFEIGTHEEKWSIAAGGNKIKNAVRKLVNLPEDKVQEEIAWQVAEMIVKDITSITLRNENESSG</sequence>
<dbReference type="PANTHER" id="PTHR13155:SF1">
    <property type="entry name" value="A-KINASE ANCHOR PROTEIN 10, MITOCHONDRIAL"/>
    <property type="match status" value="1"/>
</dbReference>
<feature type="domain" description="RGS" evidence="2">
    <location>
        <begin position="303"/>
        <end position="433"/>
    </location>
</feature>
<accession>A0A0K8TMX7</accession>
<proteinExistence type="evidence at transcript level"/>
<feature type="domain" description="RGS" evidence="2">
    <location>
        <begin position="197"/>
        <end position="293"/>
    </location>
</feature>
<evidence type="ECO:0000313" key="3">
    <source>
        <dbReference type="EMBL" id="JAI15717.1"/>
    </source>
</evidence>
<dbReference type="InterPro" id="IPR036305">
    <property type="entry name" value="RGS_sf"/>
</dbReference>
<organism evidence="3">
    <name type="scientific">Tabanus bromius</name>
    <name type="common">Band-eyed brown horse fly</name>
    <dbReference type="NCBI Taxonomy" id="304241"/>
    <lineage>
        <taxon>Eukaryota</taxon>
        <taxon>Metazoa</taxon>
        <taxon>Ecdysozoa</taxon>
        <taxon>Arthropoda</taxon>
        <taxon>Hexapoda</taxon>
        <taxon>Insecta</taxon>
        <taxon>Pterygota</taxon>
        <taxon>Neoptera</taxon>
        <taxon>Endopterygota</taxon>
        <taxon>Diptera</taxon>
        <taxon>Brachycera</taxon>
        <taxon>Tabanomorpha</taxon>
        <taxon>Tabanoidea</taxon>
        <taxon>Tabanidae</taxon>
        <taxon>Tabanus</taxon>
    </lineage>
</organism>
<dbReference type="SUPFAM" id="SSF48097">
    <property type="entry name" value="Regulator of G-protein signaling, RGS"/>
    <property type="match status" value="2"/>
</dbReference>
<dbReference type="PANTHER" id="PTHR13155">
    <property type="entry name" value="A-KINASE ANCHOR PROTEINS"/>
    <property type="match status" value="1"/>
</dbReference>
<dbReference type="FunFam" id="1.10.167.10:FF:000005">
    <property type="entry name" value="Putative A-kinase anchor protein 10 mitochondrial"/>
    <property type="match status" value="1"/>
</dbReference>
<dbReference type="SMART" id="SM00315">
    <property type="entry name" value="RGS"/>
    <property type="match status" value="2"/>
</dbReference>
<evidence type="ECO:0000256" key="1">
    <source>
        <dbReference type="SAM" id="MobiDB-lite"/>
    </source>
</evidence>
<dbReference type="EMBL" id="GDAI01001886">
    <property type="protein sequence ID" value="JAI15717.1"/>
    <property type="molecule type" value="mRNA"/>
</dbReference>
<dbReference type="Pfam" id="PF00615">
    <property type="entry name" value="RGS"/>
    <property type="match status" value="2"/>
</dbReference>
<dbReference type="GO" id="GO:0005739">
    <property type="term" value="C:mitochondrion"/>
    <property type="evidence" value="ECO:0007669"/>
    <property type="project" value="TreeGrafter"/>
</dbReference>
<dbReference type="GO" id="GO:0008104">
    <property type="term" value="P:intracellular protein localization"/>
    <property type="evidence" value="ECO:0007669"/>
    <property type="project" value="TreeGrafter"/>
</dbReference>
<dbReference type="PROSITE" id="PS50132">
    <property type="entry name" value="RGS"/>
    <property type="match status" value="2"/>
</dbReference>
<dbReference type="InterPro" id="IPR052246">
    <property type="entry name" value="Cell_Polariz_PKAAnc"/>
</dbReference>
<dbReference type="Gene3D" id="1.10.167.10">
    <property type="entry name" value="Regulator of G-protein Signalling 4, domain 2"/>
    <property type="match status" value="2"/>
</dbReference>
<feature type="compositionally biased region" description="Basic and acidic residues" evidence="1">
    <location>
        <begin position="184"/>
        <end position="195"/>
    </location>
</feature>
<dbReference type="GO" id="GO:0005886">
    <property type="term" value="C:plasma membrane"/>
    <property type="evidence" value="ECO:0007669"/>
    <property type="project" value="TreeGrafter"/>
</dbReference>
<dbReference type="InterPro" id="IPR016137">
    <property type="entry name" value="RGS"/>
</dbReference>